<evidence type="ECO:0000256" key="4">
    <source>
        <dbReference type="SAM" id="MobiDB-lite"/>
    </source>
</evidence>
<gene>
    <name evidence="6" type="ORF">GA0074695_3887</name>
</gene>
<dbReference type="Gene3D" id="3.30.420.10">
    <property type="entry name" value="Ribonuclease H-like superfamily/Ribonuclease H"/>
    <property type="match status" value="1"/>
</dbReference>
<evidence type="ECO:0000313" key="6">
    <source>
        <dbReference type="EMBL" id="SCF16158.1"/>
    </source>
</evidence>
<dbReference type="PANTHER" id="PTHR30231">
    <property type="entry name" value="DNA POLYMERASE III SUBUNIT EPSILON"/>
    <property type="match status" value="1"/>
</dbReference>
<dbReference type="Proteomes" id="UP000198242">
    <property type="component" value="Chromosome I"/>
</dbReference>
<proteinExistence type="predicted"/>
<organism evidence="6 7">
    <name type="scientific">Micromonospora viridifaciens</name>
    <dbReference type="NCBI Taxonomy" id="1881"/>
    <lineage>
        <taxon>Bacteria</taxon>
        <taxon>Bacillati</taxon>
        <taxon>Actinomycetota</taxon>
        <taxon>Actinomycetes</taxon>
        <taxon>Micromonosporales</taxon>
        <taxon>Micromonosporaceae</taxon>
        <taxon>Micromonospora</taxon>
    </lineage>
</organism>
<dbReference type="CDD" id="cd06127">
    <property type="entry name" value="DEDDh"/>
    <property type="match status" value="1"/>
</dbReference>
<dbReference type="GO" id="GO:0003676">
    <property type="term" value="F:nucleic acid binding"/>
    <property type="evidence" value="ECO:0007669"/>
    <property type="project" value="InterPro"/>
</dbReference>
<evidence type="ECO:0000256" key="3">
    <source>
        <dbReference type="ARBA" id="ARBA00022839"/>
    </source>
</evidence>
<dbReference type="PANTHER" id="PTHR30231:SF4">
    <property type="entry name" value="PROTEIN NEN2"/>
    <property type="match status" value="1"/>
</dbReference>
<dbReference type="InterPro" id="IPR013520">
    <property type="entry name" value="Ribonucl_H"/>
</dbReference>
<feature type="region of interest" description="Disordered" evidence="4">
    <location>
        <begin position="498"/>
        <end position="521"/>
    </location>
</feature>
<keyword evidence="3" id="KW-0269">Exonuclease</keyword>
<dbReference type="AlphaFoldDB" id="A0A1C4Y605"/>
<keyword evidence="2" id="KW-0378">Hydrolase</keyword>
<accession>A0A1C4Y605</accession>
<dbReference type="OrthoDB" id="190275at2"/>
<name>A0A1C4Y605_MICVI</name>
<feature type="domain" description="Exonuclease" evidence="5">
    <location>
        <begin position="37"/>
        <end position="205"/>
    </location>
</feature>
<protein>
    <submittedName>
        <fullName evidence="6">DNA polymerase III, epsilon subunit</fullName>
    </submittedName>
</protein>
<evidence type="ECO:0000313" key="7">
    <source>
        <dbReference type="Proteomes" id="UP000198242"/>
    </source>
</evidence>
<keyword evidence="7" id="KW-1185">Reference proteome</keyword>
<dbReference type="EMBL" id="LT607411">
    <property type="protein sequence ID" value="SCF16158.1"/>
    <property type="molecule type" value="Genomic_DNA"/>
</dbReference>
<keyword evidence="1" id="KW-0540">Nuclease</keyword>
<feature type="region of interest" description="Disordered" evidence="4">
    <location>
        <begin position="588"/>
        <end position="618"/>
    </location>
</feature>
<dbReference type="SMART" id="SM00479">
    <property type="entry name" value="EXOIII"/>
    <property type="match status" value="1"/>
</dbReference>
<dbReference type="SUPFAM" id="SSF53098">
    <property type="entry name" value="Ribonuclease H-like"/>
    <property type="match status" value="1"/>
</dbReference>
<evidence type="ECO:0000256" key="1">
    <source>
        <dbReference type="ARBA" id="ARBA00022722"/>
    </source>
</evidence>
<feature type="compositionally biased region" description="Low complexity" evidence="4">
    <location>
        <begin position="607"/>
        <end position="618"/>
    </location>
</feature>
<evidence type="ECO:0000256" key="2">
    <source>
        <dbReference type="ARBA" id="ARBA00022801"/>
    </source>
</evidence>
<dbReference type="GO" id="GO:0008408">
    <property type="term" value="F:3'-5' exonuclease activity"/>
    <property type="evidence" value="ECO:0007669"/>
    <property type="project" value="TreeGrafter"/>
</dbReference>
<dbReference type="RefSeq" id="WP_089007511.1">
    <property type="nucleotide sequence ID" value="NZ_LT607411.1"/>
</dbReference>
<reference evidence="7" key="1">
    <citation type="submission" date="2016-06" db="EMBL/GenBank/DDBJ databases">
        <authorList>
            <person name="Varghese N."/>
            <person name="Submissions Spin"/>
        </authorList>
    </citation>
    <scope>NUCLEOTIDE SEQUENCE [LARGE SCALE GENOMIC DNA]</scope>
    <source>
        <strain evidence="7">DSM 43909</strain>
    </source>
</reference>
<evidence type="ECO:0000259" key="5">
    <source>
        <dbReference type="SMART" id="SM00479"/>
    </source>
</evidence>
<dbReference type="InterPro" id="IPR036397">
    <property type="entry name" value="RNaseH_sf"/>
</dbReference>
<feature type="compositionally biased region" description="Basic and acidic residues" evidence="4">
    <location>
        <begin position="588"/>
        <end position="606"/>
    </location>
</feature>
<dbReference type="InterPro" id="IPR012337">
    <property type="entry name" value="RNaseH-like_sf"/>
</dbReference>
<dbReference type="Pfam" id="PF00929">
    <property type="entry name" value="RNase_T"/>
    <property type="match status" value="1"/>
</dbReference>
<feature type="compositionally biased region" description="Basic and acidic residues" evidence="4">
    <location>
        <begin position="504"/>
        <end position="518"/>
    </location>
</feature>
<sequence>MPVADPAASFGPTNHPLRLLRPGYLSRRCGVPLRDLEFVALDFETTGLQARTDRVVEVAARRFRVDGTVVDEYATRVGPGRRRVGESRFYHGLTDDDLKEAPGFGEVWPELRRLLSGAVVIAHNLRFEDDFLHRELDRLQVDLAERPPGVCTMVASWTHLRLFNYKQKNLFRTVVGAWPLDAHTALGDVRNLSAIFAALHRRLPDLRYVGPPPVEFETDDARGPMYARPAVEAAIRWNSLPLSTVDHPVTDAAAAALRAGCLNLLDTYRRRDRLTLLVELMAGLGVGARQFVRLFGTTMAAVLAEDPTSLDYMCLDLLDDLMQTLESAEFADILIDAILTGQSCKGMPAPVLYGERWRVPKEHPERDYLDEVLTGLGAQVLLTVRPNLHARVVRQTVHRDTVLDLHPYLAELRRRSVEESAAYLRDWAEQRRGRYRTTTEIPMGTSSGGEEWDRVMVFEARDPELAPDWRWAAKGFRGDPQSWADLDRRPWVADDQDAISSPDYHLDSADAETPHAAERVPSGVHRVEAPERVLLLRRLAVALAAVQSRAGATAFPLISPELGRDDSTEHAVLPKERLAVAISTAEPSRVEAQEVEPDHGHGDDRGSASSPRQQSAPSPGFKRFLLSLILLGFTCFGWPFDGISKWAGVVVSVVLFIWAVVA</sequence>